<dbReference type="InterPro" id="IPR024810">
    <property type="entry name" value="MAB21L/cGLR"/>
</dbReference>
<dbReference type="SMART" id="SM01265">
    <property type="entry name" value="Mab-21"/>
    <property type="match status" value="1"/>
</dbReference>
<evidence type="ECO:0000256" key="10">
    <source>
        <dbReference type="ARBA" id="ARBA00023134"/>
    </source>
</evidence>
<dbReference type="GO" id="GO:0005525">
    <property type="term" value="F:GTP binding"/>
    <property type="evidence" value="ECO:0007669"/>
    <property type="project" value="UniProtKB-KW"/>
</dbReference>
<sequence length="445" mass="52771">MLKIAKPNEFDLVFKLRIPHYREIIVTRDSEMPGNVLLDITRVLQLLKSDPREDQQNIRRLLKSLVNAQNFLIVEKLHHWLQSLFSRTLNRLDHRIVVDGKASKLKYRTCGPAHTIEVEGMEYSVDFVPAIRLDAEQNVFRTEQLNYHANIHYWDAIPKPLKKPLITESISFRSSFYDAEKAMLRGKHENCRNVIKCIKKFRDVQTNLYNLKSYFIKTLFLWKIRFEPESYWYKPLTVILIDMFEELTDRLMHGRLDYFWDPKLNMLDIYSRNQTIEMFRCVQGMSGKLRRVAKARNPTYRSLLSVLQAFSHREERIAIPRCYTRKSHQKCQSNRSCIIPQEIINFTTGPKRKTERIQIGASTFLDPELKNFDIYKSVQTMEKFRCVQGTVDKLRRDAGHTIYCSLLSVLQDFSHNKEWIAIPSCYPRKSYPKRKCVKRLNNHSQ</sequence>
<dbReference type="Proteomes" id="UP000001819">
    <property type="component" value="Chromosome 3"/>
</dbReference>
<dbReference type="KEGG" id="dpo:4803562"/>
<dbReference type="Pfam" id="PF03281">
    <property type="entry name" value="Mab-21"/>
    <property type="match status" value="1"/>
</dbReference>
<dbReference type="Gene3D" id="1.10.1410.40">
    <property type="match status" value="1"/>
</dbReference>
<protein>
    <submittedName>
        <fullName evidence="15">Uncharacterized protein cGlr2</fullName>
    </submittedName>
</protein>
<accession>A0A6I8USK7</accession>
<evidence type="ECO:0000313" key="15">
    <source>
        <dbReference type="RefSeq" id="XP_001360269.4"/>
    </source>
</evidence>
<evidence type="ECO:0000256" key="8">
    <source>
        <dbReference type="ARBA" id="ARBA00022840"/>
    </source>
</evidence>
<feature type="domain" description="Mab-21-like nucleotidyltransferase" evidence="12">
    <location>
        <begin position="1"/>
        <end position="186"/>
    </location>
</feature>
<dbReference type="InterPro" id="IPR046903">
    <property type="entry name" value="Mab-21-like_nuc_Trfase"/>
</dbReference>
<evidence type="ECO:0000256" key="2">
    <source>
        <dbReference type="ARBA" id="ARBA00001946"/>
    </source>
</evidence>
<keyword evidence="6" id="KW-0479">Metal-binding</keyword>
<keyword evidence="9" id="KW-0460">Magnesium</keyword>
<proteinExistence type="inferred from homology"/>
<dbReference type="Pfam" id="PF20266">
    <property type="entry name" value="Mab-21_C"/>
    <property type="match status" value="1"/>
</dbReference>
<dbReference type="GO" id="GO:0046872">
    <property type="term" value="F:metal ion binding"/>
    <property type="evidence" value="ECO:0007669"/>
    <property type="project" value="UniProtKB-KW"/>
</dbReference>
<reference evidence="14" key="1">
    <citation type="submission" date="2024-06" db="UniProtKB">
        <authorList>
            <consortium name="RefSeq"/>
        </authorList>
    </citation>
    <scope>NUCLEOTIDE SEQUENCE [LARGE SCALE GENOMIC DNA]</scope>
    <source>
        <strain evidence="14">MV2-25</strain>
    </source>
</reference>
<keyword evidence="8" id="KW-0067">ATP-binding</keyword>
<evidence type="ECO:0000256" key="11">
    <source>
        <dbReference type="ARBA" id="ARBA00023211"/>
    </source>
</evidence>
<reference evidence="15" key="2">
    <citation type="submission" date="2025-08" db="UniProtKB">
        <authorList>
            <consortium name="RefSeq"/>
        </authorList>
    </citation>
    <scope>IDENTIFICATION</scope>
    <source>
        <strain evidence="15">MV-25-SWS-2005</strain>
        <tissue evidence="15">Whole body</tissue>
    </source>
</reference>
<dbReference type="GO" id="GO:0016779">
    <property type="term" value="F:nucleotidyltransferase activity"/>
    <property type="evidence" value="ECO:0007669"/>
    <property type="project" value="UniProtKB-KW"/>
</dbReference>
<dbReference type="Gene3D" id="3.30.460.90">
    <property type="match status" value="1"/>
</dbReference>
<evidence type="ECO:0000259" key="13">
    <source>
        <dbReference type="Pfam" id="PF20266"/>
    </source>
</evidence>
<gene>
    <name evidence="15" type="primary">cGlr2</name>
</gene>
<evidence type="ECO:0000256" key="5">
    <source>
        <dbReference type="ARBA" id="ARBA00022695"/>
    </source>
</evidence>
<comment type="cofactor">
    <cofactor evidence="1">
        <name>Mn(2+)</name>
        <dbReference type="ChEBI" id="CHEBI:29035"/>
    </cofactor>
</comment>
<evidence type="ECO:0000256" key="9">
    <source>
        <dbReference type="ARBA" id="ARBA00022842"/>
    </source>
</evidence>
<keyword evidence="4" id="KW-0808">Transferase</keyword>
<evidence type="ECO:0000256" key="4">
    <source>
        <dbReference type="ARBA" id="ARBA00022679"/>
    </source>
</evidence>
<keyword evidence="10" id="KW-0342">GTP-binding</keyword>
<organism evidence="14 15">
    <name type="scientific">Drosophila pseudoobscura pseudoobscura</name>
    <name type="common">Fruit fly</name>
    <dbReference type="NCBI Taxonomy" id="46245"/>
    <lineage>
        <taxon>Eukaryota</taxon>
        <taxon>Metazoa</taxon>
        <taxon>Ecdysozoa</taxon>
        <taxon>Arthropoda</taxon>
        <taxon>Hexapoda</taxon>
        <taxon>Insecta</taxon>
        <taxon>Pterygota</taxon>
        <taxon>Neoptera</taxon>
        <taxon>Endopterygota</taxon>
        <taxon>Diptera</taxon>
        <taxon>Brachycera</taxon>
        <taxon>Muscomorpha</taxon>
        <taxon>Ephydroidea</taxon>
        <taxon>Drosophilidae</taxon>
        <taxon>Drosophila</taxon>
        <taxon>Sophophora</taxon>
    </lineage>
</organism>
<keyword evidence="7" id="KW-0547">Nucleotide-binding</keyword>
<dbReference type="PANTHER" id="PTHR10656">
    <property type="entry name" value="CELL FATE DETERMINING PROTEIN MAB21-RELATED"/>
    <property type="match status" value="1"/>
</dbReference>
<dbReference type="RefSeq" id="XP_001360269.4">
    <property type="nucleotide sequence ID" value="XM_001360232.4"/>
</dbReference>
<dbReference type="AlphaFoldDB" id="A0A6I8USK7"/>
<evidence type="ECO:0000259" key="12">
    <source>
        <dbReference type="Pfam" id="PF03281"/>
    </source>
</evidence>
<dbReference type="InParanoid" id="A0A6I8USK7"/>
<evidence type="ECO:0000256" key="7">
    <source>
        <dbReference type="ARBA" id="ARBA00022741"/>
    </source>
</evidence>
<name>A0A6I8USK7_DROPS</name>
<comment type="cofactor">
    <cofactor evidence="2">
        <name>Mg(2+)</name>
        <dbReference type="ChEBI" id="CHEBI:18420"/>
    </cofactor>
</comment>
<dbReference type="GO" id="GO:0005524">
    <property type="term" value="F:ATP binding"/>
    <property type="evidence" value="ECO:0007669"/>
    <property type="project" value="UniProtKB-KW"/>
</dbReference>
<feature type="domain" description="Mab-21-like HhH/H2TH-like" evidence="13">
    <location>
        <begin position="191"/>
        <end position="283"/>
    </location>
</feature>
<dbReference type="FunCoup" id="A0A6I8USK7">
    <property type="interactions" value="3"/>
</dbReference>
<evidence type="ECO:0000256" key="1">
    <source>
        <dbReference type="ARBA" id="ARBA00001936"/>
    </source>
</evidence>
<evidence type="ECO:0000313" key="14">
    <source>
        <dbReference type="Proteomes" id="UP000001819"/>
    </source>
</evidence>
<comment type="similarity">
    <text evidence="3">Belongs to the mab-21 family.</text>
</comment>
<evidence type="ECO:0000256" key="6">
    <source>
        <dbReference type="ARBA" id="ARBA00022723"/>
    </source>
</evidence>
<keyword evidence="14" id="KW-1185">Reference proteome</keyword>
<keyword evidence="5" id="KW-0548">Nucleotidyltransferase</keyword>
<evidence type="ECO:0000256" key="3">
    <source>
        <dbReference type="ARBA" id="ARBA00008307"/>
    </source>
</evidence>
<keyword evidence="11" id="KW-0464">Manganese</keyword>
<dbReference type="PANTHER" id="PTHR10656:SF42">
    <property type="entry name" value="CYCLIC GMP-AMP SYNTHASE-LIKE PROTEIN-RELATED"/>
    <property type="match status" value="1"/>
</dbReference>
<dbReference type="InterPro" id="IPR046906">
    <property type="entry name" value="Mab-21_HhH/H2TH-like"/>
</dbReference>